<dbReference type="AlphaFoldDB" id="A0A4P6EQ21"/>
<dbReference type="KEGG" id="xyl:ET495_09755"/>
<gene>
    <name evidence="1" type="ORF">ET495_09755</name>
</gene>
<protein>
    <submittedName>
        <fullName evidence="1">Uncharacterized protein</fullName>
    </submittedName>
</protein>
<reference evidence="1 2" key="1">
    <citation type="submission" date="2019-01" db="EMBL/GenBank/DDBJ databases">
        <title>Genome sequencing of strain 2JSPR-7.</title>
        <authorList>
            <person name="Heo J."/>
            <person name="Kim S.-J."/>
            <person name="Kim J.-S."/>
            <person name="Hong S.-B."/>
            <person name="Kwon S.-W."/>
        </authorList>
    </citation>
    <scope>NUCLEOTIDE SEQUENCE [LARGE SCALE GENOMIC DNA]</scope>
    <source>
        <strain evidence="1 2">2JSPR-7</strain>
    </source>
</reference>
<organism evidence="1 2">
    <name type="scientific">Xylanimonas allomyrinae</name>
    <dbReference type="NCBI Taxonomy" id="2509459"/>
    <lineage>
        <taxon>Bacteria</taxon>
        <taxon>Bacillati</taxon>
        <taxon>Actinomycetota</taxon>
        <taxon>Actinomycetes</taxon>
        <taxon>Micrococcales</taxon>
        <taxon>Promicromonosporaceae</taxon>
        <taxon>Xylanimonas</taxon>
    </lineage>
</organism>
<keyword evidence="2" id="KW-1185">Reference proteome</keyword>
<evidence type="ECO:0000313" key="2">
    <source>
        <dbReference type="Proteomes" id="UP000291758"/>
    </source>
</evidence>
<proteinExistence type="predicted"/>
<evidence type="ECO:0000313" key="1">
    <source>
        <dbReference type="EMBL" id="QAY63489.1"/>
    </source>
</evidence>
<name>A0A4P6EQ21_9MICO</name>
<dbReference type="Proteomes" id="UP000291758">
    <property type="component" value="Chromosome"/>
</dbReference>
<dbReference type="RefSeq" id="WP_129204599.1">
    <property type="nucleotide sequence ID" value="NZ_CP035495.1"/>
</dbReference>
<dbReference type="EMBL" id="CP035495">
    <property type="protein sequence ID" value="QAY63489.1"/>
    <property type="molecule type" value="Genomic_DNA"/>
</dbReference>
<accession>A0A4P6EQ21</accession>
<sequence>MAASLLVCVVGERGRGLDDDVLAGAAVLPRTGADIDATLRSHAAPHVVVLAERRDEALALRLGAAMTDRGRSVAVRVLPHGPAAVLVLALNAARLECDAGQVVGWLDAAAPRTWSGAWVPSVANLEDPAPSVAEHLRGYLPAGPGFVVGLAGHDGRAIVKASAVPAPAGREPRPHVFVTAATSDAVARALLGASGAANLAPLPFGADAAARRFGHRAAVEGVALPADPLTLVPHVRETCRVCGAAVATAYCSFCRVRPVSLGSLVPGGAL</sequence>
<dbReference type="OrthoDB" id="4823019at2"/>